<evidence type="ECO:0000256" key="5">
    <source>
        <dbReference type="PIRSR" id="PIRSR002549-3"/>
    </source>
</evidence>
<dbReference type="PANTHER" id="PTHR11485">
    <property type="entry name" value="TRANSFERRIN"/>
    <property type="match status" value="1"/>
</dbReference>
<evidence type="ECO:0000256" key="3">
    <source>
        <dbReference type="PIRNR" id="PIRNR002549"/>
    </source>
</evidence>
<feature type="disulfide bond" evidence="6">
    <location>
        <begin position="38"/>
        <end position="54"/>
    </location>
</feature>
<dbReference type="SUPFAM" id="SSF53850">
    <property type="entry name" value="Periplasmic binding protein-like II"/>
    <property type="match status" value="2"/>
</dbReference>
<dbReference type="GO" id="GO:0005615">
    <property type="term" value="C:extracellular space"/>
    <property type="evidence" value="ECO:0007669"/>
    <property type="project" value="InterPro"/>
</dbReference>
<feature type="disulfide bond" evidence="6">
    <location>
        <begin position="135"/>
        <end position="231"/>
    </location>
</feature>
<keyword evidence="3" id="KW-0813">Transport</keyword>
<comment type="similarity">
    <text evidence="3">Belongs to the transferrin family.</text>
</comment>
<protein>
    <recommendedName>
        <fullName evidence="3">Transferrin</fullName>
    </recommendedName>
</protein>
<dbReference type="PROSITE" id="PS51408">
    <property type="entry name" value="TRANSFERRIN_LIKE_4"/>
    <property type="match status" value="2"/>
</dbReference>
<dbReference type="GO" id="GO:0046872">
    <property type="term" value="F:metal ion binding"/>
    <property type="evidence" value="ECO:0007669"/>
    <property type="project" value="UniProtKB-KW"/>
</dbReference>
<dbReference type="CDD" id="cd13529">
    <property type="entry name" value="PBP2_transferrin"/>
    <property type="match status" value="2"/>
</dbReference>
<accession>A0A194PSJ1</accession>
<dbReference type="GO" id="GO:0005769">
    <property type="term" value="C:early endosome"/>
    <property type="evidence" value="ECO:0007669"/>
    <property type="project" value="TreeGrafter"/>
</dbReference>
<dbReference type="InterPro" id="IPR018195">
    <property type="entry name" value="Transferrin_Fe_BS"/>
</dbReference>
<feature type="domain" description="Transferrin-like" evidence="8">
    <location>
        <begin position="26"/>
        <end position="367"/>
    </location>
</feature>
<keyword evidence="10" id="KW-1185">Reference proteome</keyword>
<comment type="function">
    <text evidence="3">Transferrins are iron binding transport proteins which bind Fe(3+) ion in association with the binding of an anion, usually bicarbonate.</text>
</comment>
<evidence type="ECO:0000313" key="10">
    <source>
        <dbReference type="Proteomes" id="UP000053268"/>
    </source>
</evidence>
<dbReference type="GO" id="GO:0006826">
    <property type="term" value="P:iron ion transport"/>
    <property type="evidence" value="ECO:0007669"/>
    <property type="project" value="UniProtKB-KW"/>
</dbReference>
<feature type="disulfide bond" evidence="6">
    <location>
        <begin position="612"/>
        <end position="629"/>
    </location>
</feature>
<sequence length="714" mass="79024">MTVTLKYILVCVAIICANVNADKSTYKICVPKQFLKACEEMLEVPTKSKVSLECVPARDRVQCLGFVQQRQADLVPTDPEDMYVASKMPNQDFVVFQEYRTDEEPDAEFRYEAVIVVHKDLPINSLDELKGLKSCHTGVNRNVGYKIPLTMLMKRAVFPKMNDHSISPKENELKALSTFFTQSCIVGQWSPDPKTNSAWKSQYNQLCALCEHPEKCDYPDVYSGYTGALRCLAHHGGQVAFTKVIFVRKFFGLPVGTTPASESPENPDEFAYLCVDGSKVPIRGKPCTWAARPWQGLIGHQDVLAKLSPLREKIKQLADAGTSSKPDWFLNVLGLSEKIHHVADNIPIKPADYLKKANYTEVIERGHGPPEPVVRLCVTTYLALEKCRLMSVFAFSRDIRPKIDCVQEESEDACLKSVQDNGSDLAAVDDMRVASASKKYNLHPVFHEVYGAAKTPNYAVAVVRKDSSVNKIEDLRGKRSCHNSFGSFSGLAAPLFYLINKKLINSDQCVKNLGDFFSGGSCLPGVDKPENNPRGEDVSNMKKRCSGDGSALQCLQNNGDVAFVSREDVSNMKKRCSGDGSALQCLQNNGDVAFVSSADLSKFDASQYELLCLNHESGGRDTFANFATCNVAMAPSRTWLSAKDFLSDVSIAHAPLSLAELLDTRSDLFNIYGEFYKNNNVLFNNAAKGLVTTEKMDFEKFKSIHDVLNTCGVA</sequence>
<name>A0A194PSJ1_PAPXU</name>
<evidence type="ECO:0000256" key="4">
    <source>
        <dbReference type="PIRSR" id="PIRSR002549-2"/>
    </source>
</evidence>
<gene>
    <name evidence="9" type="ORF">RR46_13255</name>
</gene>
<feature type="binding site" evidence="4">
    <location>
        <position position="141"/>
    </location>
    <ligand>
        <name>hydrogencarbonate</name>
        <dbReference type="ChEBI" id="CHEBI:17544"/>
        <label>1</label>
    </ligand>
</feature>
<dbReference type="Pfam" id="PF00405">
    <property type="entry name" value="Transferrin"/>
    <property type="match status" value="2"/>
</dbReference>
<feature type="disulfide bond" evidence="6">
    <location>
        <begin position="481"/>
        <end position="554"/>
    </location>
</feature>
<feature type="disulfide bond" evidence="6">
    <location>
        <begin position="184"/>
        <end position="210"/>
    </location>
</feature>
<dbReference type="PANTHER" id="PTHR11485:SF57">
    <property type="entry name" value="TRANSFERRIN"/>
    <property type="match status" value="1"/>
</dbReference>
<dbReference type="GO" id="GO:0055037">
    <property type="term" value="C:recycling endosome"/>
    <property type="evidence" value="ECO:0007669"/>
    <property type="project" value="TreeGrafter"/>
</dbReference>
<dbReference type="InterPro" id="IPR016357">
    <property type="entry name" value="Transferrin"/>
</dbReference>
<keyword evidence="3 5" id="KW-0479">Metal-binding</keyword>
<feature type="disulfide bond" evidence="6">
    <location>
        <begin position="387"/>
        <end position="405"/>
    </location>
</feature>
<feature type="domain" description="Transferrin-like" evidence="8">
    <location>
        <begin position="374"/>
        <end position="709"/>
    </location>
</feature>
<evidence type="ECO:0000259" key="8">
    <source>
        <dbReference type="PROSITE" id="PS51408"/>
    </source>
</evidence>
<dbReference type="InterPro" id="IPR001156">
    <property type="entry name" value="Transferrin-like_dom"/>
</dbReference>
<feature type="binding site" evidence="5">
    <location>
        <position position="225"/>
    </location>
    <ligand>
        <name>Fe(3+)</name>
        <dbReference type="ChEBI" id="CHEBI:29034"/>
        <label>1</label>
    </ligand>
</feature>
<dbReference type="SMART" id="SM00094">
    <property type="entry name" value="TR_FER"/>
    <property type="match status" value="2"/>
</dbReference>
<dbReference type="GO" id="GO:0005886">
    <property type="term" value="C:plasma membrane"/>
    <property type="evidence" value="ECO:0007669"/>
    <property type="project" value="TreeGrafter"/>
</dbReference>
<feature type="binding site" evidence="4">
    <location>
        <position position="137"/>
    </location>
    <ligand>
        <name>hydrogencarbonate</name>
        <dbReference type="ChEBI" id="CHEBI:17544"/>
        <label>1</label>
    </ligand>
</feature>
<dbReference type="PROSITE" id="PS00205">
    <property type="entry name" value="TRANSFERRIN_LIKE_1"/>
    <property type="match status" value="2"/>
</dbReference>
<keyword evidence="1" id="KW-0677">Repeat</keyword>
<keyword evidence="3 5" id="KW-0408">Iron</keyword>
<evidence type="ECO:0000256" key="2">
    <source>
        <dbReference type="ARBA" id="ARBA00023157"/>
    </source>
</evidence>
<evidence type="ECO:0000256" key="7">
    <source>
        <dbReference type="SAM" id="SignalP"/>
    </source>
</evidence>
<reference evidence="9 10" key="1">
    <citation type="journal article" date="2015" name="Nat. Commun.">
        <title>Outbred genome sequencing and CRISPR/Cas9 gene editing in butterflies.</title>
        <authorList>
            <person name="Li X."/>
            <person name="Fan D."/>
            <person name="Zhang W."/>
            <person name="Liu G."/>
            <person name="Zhang L."/>
            <person name="Zhao L."/>
            <person name="Fang X."/>
            <person name="Chen L."/>
            <person name="Dong Y."/>
            <person name="Chen Y."/>
            <person name="Ding Y."/>
            <person name="Zhao R."/>
            <person name="Feng M."/>
            <person name="Zhu Y."/>
            <person name="Feng Y."/>
            <person name="Jiang X."/>
            <person name="Zhu D."/>
            <person name="Xiang H."/>
            <person name="Feng X."/>
            <person name="Li S."/>
            <person name="Wang J."/>
            <person name="Zhang G."/>
            <person name="Kronforst M.R."/>
            <person name="Wang W."/>
        </authorList>
    </citation>
    <scope>NUCLEOTIDE SEQUENCE [LARGE SCALE GENOMIC DNA]</scope>
    <source>
        <strain evidence="9">Ya'a_city_454_Px</strain>
        <tissue evidence="9">Whole body</tissue>
    </source>
</reference>
<feature type="disulfide bond" evidence="6">
    <location>
        <begin position="29"/>
        <end position="63"/>
    </location>
</feature>
<feature type="disulfide bond" evidence="6">
    <location>
        <begin position="274"/>
        <end position="287"/>
    </location>
</feature>
<feature type="binding site" evidence="4">
    <location>
        <position position="144"/>
    </location>
    <ligand>
        <name>hydrogencarbonate</name>
        <dbReference type="ChEBI" id="CHEBI:17544"/>
        <label>1</label>
    </ligand>
</feature>
<dbReference type="AlphaFoldDB" id="A0A194PSJ1"/>
<evidence type="ECO:0000256" key="1">
    <source>
        <dbReference type="ARBA" id="ARBA00022737"/>
    </source>
</evidence>
<proteinExistence type="inferred from homology"/>
<evidence type="ECO:0000256" key="6">
    <source>
        <dbReference type="PIRSR" id="PIRSR002549-4"/>
    </source>
</evidence>
<feature type="disulfide bond" evidence="6">
    <location>
        <begin position="377"/>
        <end position="414"/>
    </location>
</feature>
<dbReference type="PROSITE" id="PS00206">
    <property type="entry name" value="TRANSFERRIN_LIKE_2"/>
    <property type="match status" value="1"/>
</dbReference>
<feature type="binding site" evidence="4">
    <location>
        <position position="490"/>
    </location>
    <ligand>
        <name>hydrogencarbonate</name>
        <dbReference type="ChEBI" id="CHEBI:17544"/>
        <label>1</label>
    </ligand>
</feature>
<dbReference type="Gene3D" id="3.40.190.10">
    <property type="entry name" value="Periplasmic binding protein-like II"/>
    <property type="match status" value="4"/>
</dbReference>
<feature type="signal peptide" evidence="7">
    <location>
        <begin position="1"/>
        <end position="21"/>
    </location>
</feature>
<dbReference type="Proteomes" id="UP000053268">
    <property type="component" value="Unassembled WGS sequence"/>
</dbReference>
<feature type="binding site" evidence="5">
    <location>
        <position position="78"/>
    </location>
    <ligand>
        <name>Fe(3+)</name>
        <dbReference type="ChEBI" id="CHEBI:29034"/>
        <label>1</label>
    </ligand>
</feature>
<dbReference type="STRING" id="66420.A0A194PSJ1"/>
<keyword evidence="7" id="KW-0732">Signal</keyword>
<feature type="chain" id="PRO_5008263575" description="Transferrin" evidence="7">
    <location>
        <begin position="22"/>
        <end position="714"/>
    </location>
</feature>
<keyword evidence="2 6" id="KW-1015">Disulfide bond</keyword>
<keyword evidence="3" id="KW-0410">Iron transport</keyword>
<feature type="disulfide bond" evidence="6">
    <location>
        <begin position="207"/>
        <end position="216"/>
    </location>
</feature>
<feature type="binding site" evidence="5">
    <location>
        <position position="429"/>
    </location>
    <ligand>
        <name>Fe(3+)</name>
        <dbReference type="ChEBI" id="CHEBI:29034"/>
        <label>1</label>
    </ligand>
</feature>
<dbReference type="EMBL" id="KQ459601">
    <property type="protein sequence ID" value="KPI94090.1"/>
    <property type="molecule type" value="Genomic_DNA"/>
</dbReference>
<organism evidence="9 10">
    <name type="scientific">Papilio xuthus</name>
    <name type="common">Asian swallowtail butterfly</name>
    <dbReference type="NCBI Taxonomy" id="66420"/>
    <lineage>
        <taxon>Eukaryota</taxon>
        <taxon>Metazoa</taxon>
        <taxon>Ecdysozoa</taxon>
        <taxon>Arthropoda</taxon>
        <taxon>Hexapoda</taxon>
        <taxon>Insecta</taxon>
        <taxon>Pterygota</taxon>
        <taxon>Neoptera</taxon>
        <taxon>Endopterygota</taxon>
        <taxon>Lepidoptera</taxon>
        <taxon>Glossata</taxon>
        <taxon>Ditrysia</taxon>
        <taxon>Papilionoidea</taxon>
        <taxon>Papilionidae</taxon>
        <taxon>Papilioninae</taxon>
        <taxon>Papilio</taxon>
    </lineage>
</organism>
<dbReference type="PRINTS" id="PR00422">
    <property type="entry name" value="TRANSFERRIN"/>
</dbReference>
<dbReference type="PIRSF" id="PIRSF002549">
    <property type="entry name" value="Transferrin"/>
    <property type="match status" value="1"/>
</dbReference>
<keyword evidence="3" id="KW-0406">Ion transport</keyword>
<feature type="binding site" evidence="5">
    <location>
        <position position="111"/>
    </location>
    <ligand>
        <name>Fe(3+)</name>
        <dbReference type="ChEBI" id="CHEBI:29034"/>
        <label>1</label>
    </ligand>
</feature>
<evidence type="ECO:0000313" key="9">
    <source>
        <dbReference type="EMBL" id="KPI94090.1"/>
    </source>
</evidence>